<keyword evidence="1" id="KW-0238">DNA-binding</keyword>
<dbReference type="InterPro" id="IPR006600">
    <property type="entry name" value="HTH_CenpB_DNA-bd_dom"/>
</dbReference>
<evidence type="ECO:0000259" key="3">
    <source>
        <dbReference type="PROSITE" id="PS51253"/>
    </source>
</evidence>
<dbReference type="EMBL" id="JAAAJA010001977">
    <property type="protein sequence ID" value="KAG0244820.1"/>
    <property type="molecule type" value="Genomic_DNA"/>
</dbReference>
<dbReference type="PROSITE" id="PS51253">
    <property type="entry name" value="HTH_CENPB"/>
    <property type="match status" value="1"/>
</dbReference>
<dbReference type="Pfam" id="PF03221">
    <property type="entry name" value="HTH_Tnp_Tc5"/>
    <property type="match status" value="1"/>
</dbReference>
<dbReference type="GO" id="GO:0003677">
    <property type="term" value="F:DNA binding"/>
    <property type="evidence" value="ECO:0007669"/>
    <property type="project" value="UniProtKB-KW"/>
</dbReference>
<dbReference type="Proteomes" id="UP000726737">
    <property type="component" value="Unassembled WGS sequence"/>
</dbReference>
<feature type="compositionally biased region" description="Basic residues" evidence="2">
    <location>
        <begin position="1"/>
        <end position="11"/>
    </location>
</feature>
<reference evidence="4" key="1">
    <citation type="journal article" date="2020" name="Fungal Divers.">
        <title>Resolving the Mortierellaceae phylogeny through synthesis of multi-gene phylogenetics and phylogenomics.</title>
        <authorList>
            <person name="Vandepol N."/>
            <person name="Liber J."/>
            <person name="Desiro A."/>
            <person name="Na H."/>
            <person name="Kennedy M."/>
            <person name="Barry K."/>
            <person name="Grigoriev I.V."/>
            <person name="Miller A.N."/>
            <person name="O'Donnell K."/>
            <person name="Stajich J.E."/>
            <person name="Bonito G."/>
        </authorList>
    </citation>
    <scope>NUCLEOTIDE SEQUENCE</scope>
    <source>
        <strain evidence="4">KOD948</strain>
    </source>
</reference>
<evidence type="ECO:0000313" key="5">
    <source>
        <dbReference type="Proteomes" id="UP000726737"/>
    </source>
</evidence>
<dbReference type="SUPFAM" id="SSF46689">
    <property type="entry name" value="Homeodomain-like"/>
    <property type="match status" value="1"/>
</dbReference>
<feature type="region of interest" description="Disordered" evidence="2">
    <location>
        <begin position="1"/>
        <end position="37"/>
    </location>
</feature>
<dbReference type="AlphaFoldDB" id="A0A9P6PIE7"/>
<name>A0A9P6PIE7_9FUNG</name>
<evidence type="ECO:0000256" key="1">
    <source>
        <dbReference type="ARBA" id="ARBA00023125"/>
    </source>
</evidence>
<keyword evidence="5" id="KW-1185">Reference proteome</keyword>
<comment type="caution">
    <text evidence="4">The sequence shown here is derived from an EMBL/GenBank/DDBJ whole genome shotgun (WGS) entry which is preliminary data.</text>
</comment>
<feature type="non-terminal residue" evidence="4">
    <location>
        <position position="231"/>
    </location>
</feature>
<sequence length="231" mass="26878">MATKTPSKRHHEALSTEEETKPKKAKPTPLRFPAKNNKKYTQRELDDIARIRQQGYDSLLDCARRNDMSECLILPTANRFEVPMARVSYPLHVQVELLDIYHYLVKRKNDFCPKITHESFGPLIGFHLPESTLMNWLRRETAIREASKKSPEGAHYIVKRKNIQLEQVLYKWLQNQQKEGIPVDGKMTKQPANVTYTILGDLEDDSGQTVSEVQPSFFVSWFDPFMKRDCI</sequence>
<accession>A0A9P6PIE7</accession>
<feature type="compositionally biased region" description="Basic and acidic residues" evidence="2">
    <location>
        <begin position="12"/>
        <end position="22"/>
    </location>
</feature>
<dbReference type="Gene3D" id="1.10.10.60">
    <property type="entry name" value="Homeodomain-like"/>
    <property type="match status" value="1"/>
</dbReference>
<evidence type="ECO:0000313" key="4">
    <source>
        <dbReference type="EMBL" id="KAG0244820.1"/>
    </source>
</evidence>
<dbReference type="InterPro" id="IPR009057">
    <property type="entry name" value="Homeodomain-like_sf"/>
</dbReference>
<proteinExistence type="predicted"/>
<feature type="domain" description="HTH CENPB-type" evidence="3">
    <location>
        <begin position="153"/>
        <end position="231"/>
    </location>
</feature>
<protein>
    <recommendedName>
        <fullName evidence="3">HTH CENPB-type domain-containing protein</fullName>
    </recommendedName>
</protein>
<organism evidence="4 5">
    <name type="scientific">Mortierella polycephala</name>
    <dbReference type="NCBI Taxonomy" id="41804"/>
    <lineage>
        <taxon>Eukaryota</taxon>
        <taxon>Fungi</taxon>
        <taxon>Fungi incertae sedis</taxon>
        <taxon>Mucoromycota</taxon>
        <taxon>Mortierellomycotina</taxon>
        <taxon>Mortierellomycetes</taxon>
        <taxon>Mortierellales</taxon>
        <taxon>Mortierellaceae</taxon>
        <taxon>Mortierella</taxon>
    </lineage>
</organism>
<evidence type="ECO:0000256" key="2">
    <source>
        <dbReference type="SAM" id="MobiDB-lite"/>
    </source>
</evidence>
<dbReference type="OrthoDB" id="2436654at2759"/>
<gene>
    <name evidence="4" type="ORF">BG011_002859</name>
</gene>